<dbReference type="RefSeq" id="WP_204014284.1">
    <property type="nucleotide sequence ID" value="NZ_BOPG01000129.1"/>
</dbReference>
<sequence length="212" mass="23014">MAFAVNATLLSCREIRMHQALPDEPVRTDRLAALVTHTRVGPVATRRRTLTPPALTPPRHGRVGDLTCMAKSPLHSSRPMRSASANRKGKTPVTTDLERPAAATDSEDPFAVLTKELADLDYTGGEVIDGIVTYDHADNSDVRATIDHARQEVRLSHRNDDGDPTWTLRFTADTPPEVQIITLYLALHAGVGDRDALVRSVADALKVSLGAV</sequence>
<evidence type="ECO:0000313" key="3">
    <source>
        <dbReference type="Proteomes" id="UP000612585"/>
    </source>
</evidence>
<evidence type="ECO:0000256" key="1">
    <source>
        <dbReference type="SAM" id="MobiDB-lite"/>
    </source>
</evidence>
<dbReference type="Proteomes" id="UP000612585">
    <property type="component" value="Unassembled WGS sequence"/>
</dbReference>
<organism evidence="2 3">
    <name type="scientific">Virgisporangium aurantiacum</name>
    <dbReference type="NCBI Taxonomy" id="175570"/>
    <lineage>
        <taxon>Bacteria</taxon>
        <taxon>Bacillati</taxon>
        <taxon>Actinomycetota</taxon>
        <taxon>Actinomycetes</taxon>
        <taxon>Micromonosporales</taxon>
        <taxon>Micromonosporaceae</taxon>
        <taxon>Virgisporangium</taxon>
    </lineage>
</organism>
<feature type="region of interest" description="Disordered" evidence="1">
    <location>
        <begin position="70"/>
        <end position="107"/>
    </location>
</feature>
<name>A0A8J4E763_9ACTN</name>
<reference evidence="2" key="1">
    <citation type="submission" date="2021-01" db="EMBL/GenBank/DDBJ databases">
        <title>Whole genome shotgun sequence of Virgisporangium aurantiacum NBRC 16421.</title>
        <authorList>
            <person name="Komaki H."/>
            <person name="Tamura T."/>
        </authorList>
    </citation>
    <scope>NUCLEOTIDE SEQUENCE</scope>
    <source>
        <strain evidence="2">NBRC 16421</strain>
    </source>
</reference>
<dbReference type="AlphaFoldDB" id="A0A8J4E763"/>
<keyword evidence="3" id="KW-1185">Reference proteome</keyword>
<evidence type="ECO:0000313" key="2">
    <source>
        <dbReference type="EMBL" id="GIJ64795.1"/>
    </source>
</evidence>
<comment type="caution">
    <text evidence="2">The sequence shown here is derived from an EMBL/GenBank/DDBJ whole genome shotgun (WGS) entry which is preliminary data.</text>
</comment>
<protein>
    <submittedName>
        <fullName evidence="2">Uncharacterized protein</fullName>
    </submittedName>
</protein>
<dbReference type="EMBL" id="BOPG01000129">
    <property type="protein sequence ID" value="GIJ64795.1"/>
    <property type="molecule type" value="Genomic_DNA"/>
</dbReference>
<accession>A0A8J4E763</accession>
<gene>
    <name evidence="2" type="ORF">Vau01_123110</name>
</gene>
<proteinExistence type="predicted"/>